<dbReference type="InterPro" id="IPR012255">
    <property type="entry name" value="ETF_b"/>
</dbReference>
<gene>
    <name evidence="5" type="ORF">A6M21_08950</name>
</gene>
<dbReference type="GO" id="GO:0009055">
    <property type="term" value="F:electron transfer activity"/>
    <property type="evidence" value="ECO:0007669"/>
    <property type="project" value="InterPro"/>
</dbReference>
<protein>
    <recommendedName>
        <fullName evidence="2">Electron transfer flavoprotein small subunit</fullName>
    </recommendedName>
</protein>
<keyword evidence="6" id="KW-1185">Reference proteome</keyword>
<evidence type="ECO:0000313" key="5">
    <source>
        <dbReference type="EMBL" id="OAT82276.1"/>
    </source>
</evidence>
<comment type="similarity">
    <text evidence="1">Belongs to the ETF beta-subunit/FixA family.</text>
</comment>
<evidence type="ECO:0000313" key="6">
    <source>
        <dbReference type="Proteomes" id="UP000078532"/>
    </source>
</evidence>
<dbReference type="AlphaFoldDB" id="A0A1B7LF44"/>
<dbReference type="STRING" id="1838280.A6M21_08950"/>
<evidence type="ECO:0000256" key="1">
    <source>
        <dbReference type="ARBA" id="ARBA00007557"/>
    </source>
</evidence>
<proteinExistence type="inferred from homology"/>
<dbReference type="EMBL" id="LYVF01000137">
    <property type="protein sequence ID" value="OAT82276.1"/>
    <property type="molecule type" value="Genomic_DNA"/>
</dbReference>
<dbReference type="InterPro" id="IPR014730">
    <property type="entry name" value="ETF_a/b_N"/>
</dbReference>
<organism evidence="5 6">
    <name type="scientific">Desulfotomaculum copahuensis</name>
    <dbReference type="NCBI Taxonomy" id="1838280"/>
    <lineage>
        <taxon>Bacteria</taxon>
        <taxon>Bacillati</taxon>
        <taxon>Bacillota</taxon>
        <taxon>Clostridia</taxon>
        <taxon>Eubacteriales</taxon>
        <taxon>Desulfotomaculaceae</taxon>
        <taxon>Desulfotomaculum</taxon>
    </lineage>
</organism>
<dbReference type="SMART" id="SM00893">
    <property type="entry name" value="ETF"/>
    <property type="match status" value="1"/>
</dbReference>
<evidence type="ECO:0000256" key="3">
    <source>
        <dbReference type="ARBA" id="ARBA00049933"/>
    </source>
</evidence>
<sequence>MHIVVLVKQVPATDNVRLDPEKGIMIRGAKDNIINPLDENAVAEAVRIKALLPEATVTALAMGPEAAREVLREAAARGADRGVLLSGRAYAGADTIATSRALAAAIKKLSPVDLVLAGERATDGETGQTGPMVAARLDMPVVTYVRKVDWQDGVLQVERIVEDGYEQVEVTPPALLTVVKDINKPRPPSLKRRLKALKMEVPVWGPEDLALAANELGLKGSPTRVVKVFSPRLVRQTRMFGENETTSAIDELLRQLTARNVV</sequence>
<dbReference type="Gene3D" id="3.40.50.620">
    <property type="entry name" value="HUPs"/>
    <property type="match status" value="1"/>
</dbReference>
<dbReference type="PROSITE" id="PS01065">
    <property type="entry name" value="ETF_BETA"/>
    <property type="match status" value="1"/>
</dbReference>
<comment type="caution">
    <text evidence="5">The sequence shown here is derived from an EMBL/GenBank/DDBJ whole genome shotgun (WGS) entry which is preliminary data.</text>
</comment>
<dbReference type="Proteomes" id="UP000078532">
    <property type="component" value="Unassembled WGS sequence"/>
</dbReference>
<dbReference type="PANTHER" id="PTHR21294">
    <property type="entry name" value="ELECTRON TRANSFER FLAVOPROTEIN BETA-SUBUNIT"/>
    <property type="match status" value="1"/>
</dbReference>
<accession>A0A1B7LF44</accession>
<evidence type="ECO:0000256" key="2">
    <source>
        <dbReference type="ARBA" id="ARBA00042002"/>
    </source>
</evidence>
<dbReference type="Pfam" id="PF01012">
    <property type="entry name" value="ETF"/>
    <property type="match status" value="1"/>
</dbReference>
<dbReference type="InterPro" id="IPR014729">
    <property type="entry name" value="Rossmann-like_a/b/a_fold"/>
</dbReference>
<name>A0A1B7LF44_9FIRM</name>
<evidence type="ECO:0000259" key="4">
    <source>
        <dbReference type="SMART" id="SM00893"/>
    </source>
</evidence>
<dbReference type="OrthoDB" id="9804960at2"/>
<feature type="domain" description="Electron transfer flavoprotein alpha/beta-subunit N-terminal" evidence="4">
    <location>
        <begin position="22"/>
        <end position="213"/>
    </location>
</feature>
<reference evidence="5 6" key="1">
    <citation type="submission" date="2016-04" db="EMBL/GenBank/DDBJ databases">
        <authorList>
            <person name="Evans L.H."/>
            <person name="Alamgir A."/>
            <person name="Owens N."/>
            <person name="Weber N.D."/>
            <person name="Virtaneva K."/>
            <person name="Barbian K."/>
            <person name="Babar A."/>
            <person name="Rosenke K."/>
        </authorList>
    </citation>
    <scope>NUCLEOTIDE SEQUENCE [LARGE SCALE GENOMIC DNA]</scope>
    <source>
        <strain evidence="5 6">LMa1</strain>
    </source>
</reference>
<comment type="cofactor">
    <cofactor evidence="3">
        <name>AMP</name>
        <dbReference type="ChEBI" id="CHEBI:456215"/>
    </cofactor>
</comment>
<dbReference type="InterPro" id="IPR033948">
    <property type="entry name" value="ETF_beta_N"/>
</dbReference>
<dbReference type="RefSeq" id="WP_066667754.1">
    <property type="nucleotide sequence ID" value="NZ_LYVF01000137.1"/>
</dbReference>
<dbReference type="InterPro" id="IPR000049">
    <property type="entry name" value="ET-Flavoprotein_bsu_CS"/>
</dbReference>
<dbReference type="SUPFAM" id="SSF52402">
    <property type="entry name" value="Adenine nucleotide alpha hydrolases-like"/>
    <property type="match status" value="1"/>
</dbReference>
<dbReference type="CDD" id="cd01714">
    <property type="entry name" value="ETF_beta"/>
    <property type="match status" value="1"/>
</dbReference>
<dbReference type="PANTHER" id="PTHR21294:SF17">
    <property type="entry name" value="PROTEIN FIXA"/>
    <property type="match status" value="1"/>
</dbReference>
<dbReference type="PIRSF" id="PIRSF000090">
    <property type="entry name" value="Beta-ETF"/>
    <property type="match status" value="1"/>
</dbReference>